<evidence type="ECO:0000313" key="14">
    <source>
        <dbReference type="WBParaSite" id="HDID_0000238401-mRNA-1"/>
    </source>
</evidence>
<reference evidence="10 12" key="2">
    <citation type="submission" date="2018-11" db="EMBL/GenBank/DDBJ databases">
        <authorList>
            <consortium name="Pathogen Informatics"/>
        </authorList>
    </citation>
    <scope>NUCLEOTIDE SEQUENCE [LARGE SCALE GENOMIC DNA]</scope>
</reference>
<dbReference type="SUPFAM" id="SSF54849">
    <property type="entry name" value="GroEL-intermediate domain like"/>
    <property type="match status" value="1"/>
</dbReference>
<protein>
    <recommendedName>
        <fullName evidence="3">T-complex protein 1 subunit beta</fullName>
    </recommendedName>
    <alternativeName>
        <fullName evidence="8">CCT-beta</fullName>
    </alternativeName>
</protein>
<dbReference type="InterPro" id="IPR002423">
    <property type="entry name" value="Cpn60/GroEL/TCP-1"/>
</dbReference>
<proteinExistence type="inferred from homology"/>
<dbReference type="FunFam" id="1.10.560.10:FF:000017">
    <property type="entry name" value="T-complex protein 1 subunit eta"/>
    <property type="match status" value="1"/>
</dbReference>
<dbReference type="WBParaSite" id="HDID_0000238401-mRNA-1">
    <property type="protein sequence ID" value="HDID_0000238401-mRNA-1"/>
    <property type="gene ID" value="HDID_0000238401"/>
</dbReference>
<evidence type="ECO:0000313" key="11">
    <source>
        <dbReference type="EMBL" id="VUZ47987.1"/>
    </source>
</evidence>
<dbReference type="InterPro" id="IPR012716">
    <property type="entry name" value="Chap_CCT_beta"/>
</dbReference>
<name>A0A0R3SCQ3_HYMDI</name>
<organism evidence="14">
    <name type="scientific">Hymenolepis diminuta</name>
    <name type="common">Rat tapeworm</name>
    <dbReference type="NCBI Taxonomy" id="6216"/>
    <lineage>
        <taxon>Eukaryota</taxon>
        <taxon>Metazoa</taxon>
        <taxon>Spiralia</taxon>
        <taxon>Lophotrochozoa</taxon>
        <taxon>Platyhelminthes</taxon>
        <taxon>Cestoda</taxon>
        <taxon>Eucestoda</taxon>
        <taxon>Cyclophyllidea</taxon>
        <taxon>Hymenolepididae</taxon>
        <taxon>Hymenolepis</taxon>
    </lineage>
</organism>
<evidence type="ECO:0000256" key="8">
    <source>
        <dbReference type="ARBA" id="ARBA00033237"/>
    </source>
</evidence>
<dbReference type="SUPFAM" id="SSF52029">
    <property type="entry name" value="GroEL apical domain-like"/>
    <property type="match status" value="1"/>
</dbReference>
<dbReference type="PROSITE" id="PS00995">
    <property type="entry name" value="TCP1_3"/>
    <property type="match status" value="1"/>
</dbReference>
<reference evidence="14" key="1">
    <citation type="submission" date="2017-02" db="UniProtKB">
        <authorList>
            <consortium name="WormBaseParasite"/>
        </authorList>
    </citation>
    <scope>IDENTIFICATION</scope>
</reference>
<dbReference type="Pfam" id="PF00118">
    <property type="entry name" value="Cpn60_TCP1"/>
    <property type="match status" value="1"/>
</dbReference>
<keyword evidence="6 9" id="KW-0067">ATP-binding</keyword>
<dbReference type="GO" id="GO:0005832">
    <property type="term" value="C:chaperonin-containing T-complex"/>
    <property type="evidence" value="ECO:0007669"/>
    <property type="project" value="InterPro"/>
</dbReference>
<dbReference type="InterPro" id="IPR053374">
    <property type="entry name" value="TCP-1_chaperonin"/>
</dbReference>
<dbReference type="InterPro" id="IPR027413">
    <property type="entry name" value="GROEL-like_equatorial_sf"/>
</dbReference>
<dbReference type="OrthoDB" id="10259763at2759"/>
<dbReference type="PANTHER" id="PTHR11353">
    <property type="entry name" value="CHAPERONIN"/>
    <property type="match status" value="1"/>
</dbReference>
<gene>
    <name evidence="10" type="ORF">HDID_LOCUS2385</name>
    <name evidence="11" type="ORF">WMSIL1_LOCUS7320</name>
</gene>
<dbReference type="EMBL" id="CABIJS010000256">
    <property type="protein sequence ID" value="VUZ47987.1"/>
    <property type="molecule type" value="Genomic_DNA"/>
</dbReference>
<dbReference type="EMBL" id="UYSG01000576">
    <property type="protein sequence ID" value="VDL19846.1"/>
    <property type="molecule type" value="Genomic_DNA"/>
</dbReference>
<dbReference type="Proteomes" id="UP000274504">
    <property type="component" value="Unassembled WGS sequence"/>
</dbReference>
<dbReference type="NCBIfam" id="TIGR02341">
    <property type="entry name" value="chap_CCT_beta"/>
    <property type="match status" value="1"/>
</dbReference>
<dbReference type="InterPro" id="IPR002194">
    <property type="entry name" value="Chaperonin_TCP-1_CS"/>
</dbReference>
<evidence type="ECO:0000256" key="7">
    <source>
        <dbReference type="ARBA" id="ARBA00023186"/>
    </source>
</evidence>
<keyword evidence="13" id="KW-1185">Reference proteome</keyword>
<dbReference type="AlphaFoldDB" id="A0A0R3SCQ3"/>
<dbReference type="InterPro" id="IPR027410">
    <property type="entry name" value="TCP-1-like_intermed_sf"/>
</dbReference>
<evidence type="ECO:0000256" key="9">
    <source>
        <dbReference type="RuleBase" id="RU004187"/>
    </source>
</evidence>
<dbReference type="NCBIfam" id="NF041083">
    <property type="entry name" value="thermosome_beta"/>
    <property type="match status" value="1"/>
</dbReference>
<dbReference type="FunFam" id="3.30.260.10:FF:000025">
    <property type="entry name" value="Chaperonin containing TCP1 subunit 2"/>
    <property type="match status" value="1"/>
</dbReference>
<dbReference type="Gene3D" id="1.10.560.10">
    <property type="entry name" value="GroEL-like equatorial domain"/>
    <property type="match status" value="1"/>
</dbReference>
<dbReference type="CDD" id="cd03336">
    <property type="entry name" value="TCP1_beta"/>
    <property type="match status" value="1"/>
</dbReference>
<reference evidence="11 13" key="3">
    <citation type="submission" date="2019-07" db="EMBL/GenBank/DDBJ databases">
        <authorList>
            <person name="Jastrzebski P J."/>
            <person name="Paukszto L."/>
            <person name="Jastrzebski P J."/>
        </authorList>
    </citation>
    <scope>NUCLEOTIDE SEQUENCE [LARGE SCALE GENOMIC DNA]</scope>
    <source>
        <strain evidence="11 13">WMS-il1</strain>
    </source>
</reference>
<evidence type="ECO:0000313" key="12">
    <source>
        <dbReference type="Proteomes" id="UP000274504"/>
    </source>
</evidence>
<dbReference type="GO" id="GO:0140662">
    <property type="term" value="F:ATP-dependent protein folding chaperone"/>
    <property type="evidence" value="ECO:0007669"/>
    <property type="project" value="InterPro"/>
</dbReference>
<comment type="subcellular location">
    <subcellularLocation>
        <location evidence="1">Cytoplasm</location>
    </subcellularLocation>
</comment>
<dbReference type="GO" id="GO:0016887">
    <property type="term" value="F:ATP hydrolysis activity"/>
    <property type="evidence" value="ECO:0007669"/>
    <property type="project" value="InterPro"/>
</dbReference>
<dbReference type="GO" id="GO:0051082">
    <property type="term" value="F:unfolded protein binding"/>
    <property type="evidence" value="ECO:0007669"/>
    <property type="project" value="InterPro"/>
</dbReference>
<dbReference type="Proteomes" id="UP000321570">
    <property type="component" value="Unassembled WGS sequence"/>
</dbReference>
<evidence type="ECO:0000256" key="3">
    <source>
        <dbReference type="ARBA" id="ARBA00018961"/>
    </source>
</evidence>
<dbReference type="Gene3D" id="3.30.260.10">
    <property type="entry name" value="TCP-1-like chaperonin intermediate domain"/>
    <property type="match status" value="1"/>
</dbReference>
<comment type="similarity">
    <text evidence="2 9">Belongs to the TCP-1 chaperonin family.</text>
</comment>
<dbReference type="SUPFAM" id="SSF48592">
    <property type="entry name" value="GroEL equatorial domain-like"/>
    <property type="match status" value="1"/>
</dbReference>
<evidence type="ECO:0000256" key="1">
    <source>
        <dbReference type="ARBA" id="ARBA00004496"/>
    </source>
</evidence>
<evidence type="ECO:0000256" key="5">
    <source>
        <dbReference type="ARBA" id="ARBA00022741"/>
    </source>
</evidence>
<dbReference type="FunFam" id="3.50.7.10:FF:000002">
    <property type="entry name" value="T-complex protein 1 subunit beta"/>
    <property type="match status" value="1"/>
</dbReference>
<dbReference type="PRINTS" id="PR00304">
    <property type="entry name" value="TCOMPLEXTCP1"/>
</dbReference>
<dbReference type="InterPro" id="IPR027409">
    <property type="entry name" value="GroEL-like_apical_dom_sf"/>
</dbReference>
<sequence length="534" mass="57525">MFALQPVQVLNPGADEEKAETARLSSFMGAIAIGDLVKSTLGPKGMDKILLSGEGFEVTNDGATILKSVGVDNPAAKILVEMSKVQDSEVGDGTTSVTVLASELLREAEILVGAKFHPQTIVAGWREATKVALEALKNAAVLHPGSNTELHRDAEFREQLLKVARTTLSSKLLTHHREHFAELAVNAILRLKGSGNLDAIQIIQKLGGTLSDSYLDEGFLLDKKIGVNQPNRIENAKILIANTPMDADKIKIFGSKIRVDAISKIADLEIAEKEKMKKKVEKIIGHGCNVFVNRQLIYNYPEQLFADAGVMAIEHADFEGVERLALVTGGEIVSTFDAPETTKLGHCDLIEETTIGEDRLIKFSGVALGEACTIVLRGATNSILAEAERSLHDALCVLQQTVKDPRTICGGGAMEMLMAEAVAKAAAATPGKIAIAMETFATALRRLPAIIADNAGYDSAELVSQLRAAHATGHQDMGLDMEIGCIANMNELGINESYNVKRQIIMSASEAAEMIIRVDNIMRAAPRKRQSQHH</sequence>
<accession>A0A0R3SCQ3</accession>
<dbReference type="STRING" id="6216.A0A0R3SCQ3"/>
<dbReference type="PROSITE" id="PS00751">
    <property type="entry name" value="TCP1_2"/>
    <property type="match status" value="1"/>
</dbReference>
<keyword evidence="4" id="KW-0963">Cytoplasm</keyword>
<keyword evidence="5 9" id="KW-0547">Nucleotide-binding</keyword>
<evidence type="ECO:0000256" key="2">
    <source>
        <dbReference type="ARBA" id="ARBA00008020"/>
    </source>
</evidence>
<dbReference type="Gene3D" id="3.50.7.10">
    <property type="entry name" value="GroEL"/>
    <property type="match status" value="1"/>
</dbReference>
<dbReference type="PROSITE" id="PS00750">
    <property type="entry name" value="TCP1_1"/>
    <property type="match status" value="1"/>
</dbReference>
<evidence type="ECO:0000313" key="13">
    <source>
        <dbReference type="Proteomes" id="UP000321570"/>
    </source>
</evidence>
<evidence type="ECO:0000313" key="10">
    <source>
        <dbReference type="EMBL" id="VDL19846.1"/>
    </source>
</evidence>
<evidence type="ECO:0000256" key="6">
    <source>
        <dbReference type="ARBA" id="ARBA00022840"/>
    </source>
</evidence>
<dbReference type="InterPro" id="IPR017998">
    <property type="entry name" value="Chaperone_TCP-1"/>
</dbReference>
<dbReference type="GO" id="GO:0005524">
    <property type="term" value="F:ATP binding"/>
    <property type="evidence" value="ECO:0007669"/>
    <property type="project" value="UniProtKB-KW"/>
</dbReference>
<keyword evidence="7 9" id="KW-0143">Chaperone</keyword>
<evidence type="ECO:0000256" key="4">
    <source>
        <dbReference type="ARBA" id="ARBA00022490"/>
    </source>
</evidence>